<evidence type="ECO:0000313" key="9">
    <source>
        <dbReference type="Proteomes" id="UP000075881"/>
    </source>
</evidence>
<keyword evidence="3" id="KW-0507">mRNA processing</keyword>
<comment type="subcellular location">
    <subcellularLocation>
        <location evidence="1">Nucleus</location>
        <location evidence="1">Cajal body</location>
    </subcellularLocation>
</comment>
<dbReference type="Gene3D" id="2.30.30.140">
    <property type="match status" value="1"/>
</dbReference>
<dbReference type="GO" id="GO:0015030">
    <property type="term" value="C:Cajal body"/>
    <property type="evidence" value="ECO:0007669"/>
    <property type="project" value="UniProtKB-SubCell"/>
</dbReference>
<sequence>MATGTPGPGGPSPGAPLTPSPGISVGGGGVPQGVPKNFIQLPNGYNPYQLMSFPNKQTNEFTLNVMKGQQQYDPMQQPPHLGTAGPVPPTVSPVGPNVVPMAGSVTPTGVLAQPPQAGVIATAQSPGSVPPHGTLAPTSMTISPMAPPASTIPAVYPNWKIGDRCLAKYWEDGGFYTAEITDTSKNTFVVHFLEYGNYEEVLKTDCIPITPAATPATPAPMAIGYHAAPAPQHMAPPPHQAAAPVPFAPHPGHPHLQPQHHHGHVPHHHQPPMAAAPGAYQAPMQDVTQHAHYAPFKPGSMPPVPAPIQTPPGCT</sequence>
<dbReference type="AlphaFoldDB" id="A0A182JZ81"/>
<evidence type="ECO:0000256" key="3">
    <source>
        <dbReference type="ARBA" id="ARBA00022664"/>
    </source>
</evidence>
<dbReference type="GO" id="GO:0006397">
    <property type="term" value="P:mRNA processing"/>
    <property type="evidence" value="ECO:0007669"/>
    <property type="project" value="UniProtKB-KW"/>
</dbReference>
<dbReference type="GO" id="GO:0008380">
    <property type="term" value="P:RNA splicing"/>
    <property type="evidence" value="ECO:0007669"/>
    <property type="project" value="UniProtKB-KW"/>
</dbReference>
<dbReference type="InterPro" id="IPR002999">
    <property type="entry name" value="Tudor"/>
</dbReference>
<evidence type="ECO:0000259" key="7">
    <source>
        <dbReference type="PROSITE" id="PS50304"/>
    </source>
</evidence>
<reference evidence="9" key="1">
    <citation type="submission" date="2013-03" db="EMBL/GenBank/DDBJ databases">
        <title>The Genome Sequence of Anopheles christyi ACHKN1017.</title>
        <authorList>
            <consortium name="The Broad Institute Genomics Platform"/>
            <person name="Neafsey D.E."/>
            <person name="Besansky N."/>
            <person name="Walker B."/>
            <person name="Young S.K."/>
            <person name="Zeng Q."/>
            <person name="Gargeya S."/>
            <person name="Fitzgerald M."/>
            <person name="Haas B."/>
            <person name="Abouelleil A."/>
            <person name="Allen A.W."/>
            <person name="Alvarado L."/>
            <person name="Arachchi H.M."/>
            <person name="Berlin A.M."/>
            <person name="Chapman S.B."/>
            <person name="Gainer-Dewar J."/>
            <person name="Goldberg J."/>
            <person name="Griggs A."/>
            <person name="Gujja S."/>
            <person name="Hansen M."/>
            <person name="Howarth C."/>
            <person name="Imamovic A."/>
            <person name="Ireland A."/>
            <person name="Larimer J."/>
            <person name="McCowan C."/>
            <person name="Murphy C."/>
            <person name="Pearson M."/>
            <person name="Poon T.W."/>
            <person name="Priest M."/>
            <person name="Roberts A."/>
            <person name="Saif S."/>
            <person name="Shea T."/>
            <person name="Sisk P."/>
            <person name="Sykes S."/>
            <person name="Wortman J."/>
            <person name="Nusbaum C."/>
            <person name="Birren B."/>
        </authorList>
    </citation>
    <scope>NUCLEOTIDE SEQUENCE [LARGE SCALE GENOMIC DNA]</scope>
    <source>
        <strain evidence="9">ACHKN1017</strain>
    </source>
</reference>
<comment type="similarity">
    <text evidence="2">Belongs to the SMN family.</text>
</comment>
<reference evidence="8" key="2">
    <citation type="submission" date="2020-05" db="UniProtKB">
        <authorList>
            <consortium name="EnsemblMetazoa"/>
        </authorList>
    </citation>
    <scope>IDENTIFICATION</scope>
    <source>
        <strain evidence="8">ACHKN1017</strain>
    </source>
</reference>
<feature type="region of interest" description="Disordered" evidence="6">
    <location>
        <begin position="247"/>
        <end position="271"/>
    </location>
</feature>
<feature type="compositionally biased region" description="Pro residues" evidence="6">
    <location>
        <begin position="8"/>
        <end position="19"/>
    </location>
</feature>
<protein>
    <submittedName>
        <fullName evidence="8">Tudor domain-containing protein</fullName>
    </submittedName>
</protein>
<dbReference type="EnsemblMetazoa" id="ACHR003813-RA">
    <property type="protein sequence ID" value="ACHR003813-PA"/>
    <property type="gene ID" value="ACHR003813"/>
</dbReference>
<dbReference type="Pfam" id="PF06003">
    <property type="entry name" value="SMN_Tudor"/>
    <property type="match status" value="1"/>
</dbReference>
<keyword evidence="4" id="KW-0508">mRNA splicing</keyword>
<accession>A0A182JZ81</accession>
<keyword evidence="5" id="KW-0539">Nucleus</keyword>
<dbReference type="VEuPathDB" id="VectorBase:ACHR003813"/>
<evidence type="ECO:0000313" key="8">
    <source>
        <dbReference type="EnsemblMetazoa" id="ACHR003813-PA"/>
    </source>
</evidence>
<dbReference type="PROSITE" id="PS50304">
    <property type="entry name" value="TUDOR"/>
    <property type="match status" value="1"/>
</dbReference>
<dbReference type="GO" id="GO:0003723">
    <property type="term" value="F:RNA binding"/>
    <property type="evidence" value="ECO:0007669"/>
    <property type="project" value="InterPro"/>
</dbReference>
<keyword evidence="9" id="KW-1185">Reference proteome</keyword>
<evidence type="ECO:0000256" key="1">
    <source>
        <dbReference type="ARBA" id="ARBA00004408"/>
    </source>
</evidence>
<feature type="compositionally biased region" description="Pro residues" evidence="6">
    <location>
        <begin position="300"/>
        <end position="315"/>
    </location>
</feature>
<evidence type="ECO:0000256" key="6">
    <source>
        <dbReference type="SAM" id="MobiDB-lite"/>
    </source>
</evidence>
<dbReference type="SMART" id="SM00333">
    <property type="entry name" value="TUDOR"/>
    <property type="match status" value="1"/>
</dbReference>
<dbReference type="GO" id="GO:0005737">
    <property type="term" value="C:cytoplasm"/>
    <property type="evidence" value="ECO:0007669"/>
    <property type="project" value="InterPro"/>
</dbReference>
<feature type="region of interest" description="Disordered" evidence="6">
    <location>
        <begin position="296"/>
        <end position="315"/>
    </location>
</feature>
<evidence type="ECO:0000256" key="5">
    <source>
        <dbReference type="ARBA" id="ARBA00023242"/>
    </source>
</evidence>
<feature type="compositionally biased region" description="Basic residues" evidence="6">
    <location>
        <begin position="258"/>
        <end position="270"/>
    </location>
</feature>
<proteinExistence type="inferred from homology"/>
<dbReference type="SUPFAM" id="SSF63748">
    <property type="entry name" value="Tudor/PWWP/MBT"/>
    <property type="match status" value="1"/>
</dbReference>
<dbReference type="Proteomes" id="UP000075881">
    <property type="component" value="Unassembled WGS sequence"/>
</dbReference>
<feature type="domain" description="Tudor" evidence="7">
    <location>
        <begin position="158"/>
        <end position="216"/>
    </location>
</feature>
<organism evidence="8 9">
    <name type="scientific">Anopheles christyi</name>
    <dbReference type="NCBI Taxonomy" id="43041"/>
    <lineage>
        <taxon>Eukaryota</taxon>
        <taxon>Metazoa</taxon>
        <taxon>Ecdysozoa</taxon>
        <taxon>Arthropoda</taxon>
        <taxon>Hexapoda</taxon>
        <taxon>Insecta</taxon>
        <taxon>Pterygota</taxon>
        <taxon>Neoptera</taxon>
        <taxon>Endopterygota</taxon>
        <taxon>Diptera</taxon>
        <taxon>Nematocera</taxon>
        <taxon>Culicoidea</taxon>
        <taxon>Culicidae</taxon>
        <taxon>Anophelinae</taxon>
        <taxon>Anopheles</taxon>
    </lineage>
</organism>
<evidence type="ECO:0000256" key="4">
    <source>
        <dbReference type="ARBA" id="ARBA00023187"/>
    </source>
</evidence>
<dbReference type="InterPro" id="IPR010304">
    <property type="entry name" value="SMN_Tudor"/>
</dbReference>
<dbReference type="STRING" id="43041.A0A182JZ81"/>
<evidence type="ECO:0000256" key="2">
    <source>
        <dbReference type="ARBA" id="ARBA00005371"/>
    </source>
</evidence>
<feature type="region of interest" description="Disordered" evidence="6">
    <location>
        <begin position="1"/>
        <end position="31"/>
    </location>
</feature>
<name>A0A182JZ81_9DIPT</name>